<dbReference type="EMBL" id="JABFAD010000006">
    <property type="protein sequence ID" value="MBA0800238.1"/>
    <property type="molecule type" value="Genomic_DNA"/>
</dbReference>
<name>A0A7J9GSE2_9ROSI</name>
<keyword evidence="1" id="KW-0479">Metal-binding</keyword>
<sequence length="418" mass="48091">MKRKVEEDEKNEKIVRNLMKLPSNRRCINCNSQGPQYVCKNFSTFVCATCSGIHREFSHRVKSVSMATFTAEDVAALRECGNEVINHQLPNRQTQLIIFRNICINVEGLRKFIKDVYVDRRYCGEKGTVDRPSIPKRVEREDSFTYRNGVHRMLSSDIFEQRSTERSMNKSNVDGPLTPKRILLLLAVAFTEYFLQKSLNNAALRDLDFMEEVMKEIQEAVMGKEEIMEMVKNLLHRMLSSEIFEQRSVEKSGFSGSSDERDSGNGYGERRNIGNVKKSQKHGDRSGLHKMLSSDIYEQRSTERSGFSGASDERVSGNNYGERRNNGNGKESQKHVDRKRISTYFEVVDDRFRDDISETTETYNMQRKLSNQQIALDSSRPREVHSLGDILDRIPTLRLREPLKEDGGRPSDSPSSMQ</sequence>
<evidence type="ECO:0000259" key="3">
    <source>
        <dbReference type="PROSITE" id="PS50115"/>
    </source>
</evidence>
<accession>A0A7J9GSE2</accession>
<proteinExistence type="predicted"/>
<dbReference type="AlphaFoldDB" id="A0A7J9GSE2"/>
<dbReference type="CDD" id="cd08838">
    <property type="entry name" value="ArfGap_AGFG"/>
    <property type="match status" value="1"/>
</dbReference>
<dbReference type="PROSITE" id="PS50115">
    <property type="entry name" value="ARFGAP"/>
    <property type="match status" value="1"/>
</dbReference>
<evidence type="ECO:0000256" key="1">
    <source>
        <dbReference type="PROSITE-ProRule" id="PRU00288"/>
    </source>
</evidence>
<feature type="region of interest" description="Disordered" evidence="2">
    <location>
        <begin position="398"/>
        <end position="418"/>
    </location>
</feature>
<dbReference type="PANTHER" id="PTHR46085">
    <property type="entry name" value="ARFGAP/RECO-RELATED"/>
    <property type="match status" value="1"/>
</dbReference>
<dbReference type="PRINTS" id="PR00405">
    <property type="entry name" value="REVINTRACTNG"/>
</dbReference>
<dbReference type="Pfam" id="PF01412">
    <property type="entry name" value="ArfGap"/>
    <property type="match status" value="1"/>
</dbReference>
<comment type="caution">
    <text evidence="4">The sequence shown here is derived from an EMBL/GenBank/DDBJ whole genome shotgun (WGS) entry which is preliminary data.</text>
</comment>
<feature type="compositionally biased region" description="Basic and acidic residues" evidence="2">
    <location>
        <begin position="311"/>
        <end position="335"/>
    </location>
</feature>
<organism evidence="4 5">
    <name type="scientific">Gossypium harknessii</name>
    <dbReference type="NCBI Taxonomy" id="34285"/>
    <lineage>
        <taxon>Eukaryota</taxon>
        <taxon>Viridiplantae</taxon>
        <taxon>Streptophyta</taxon>
        <taxon>Embryophyta</taxon>
        <taxon>Tracheophyta</taxon>
        <taxon>Spermatophyta</taxon>
        <taxon>Magnoliopsida</taxon>
        <taxon>eudicotyledons</taxon>
        <taxon>Gunneridae</taxon>
        <taxon>Pentapetalae</taxon>
        <taxon>rosids</taxon>
        <taxon>malvids</taxon>
        <taxon>Malvales</taxon>
        <taxon>Malvaceae</taxon>
        <taxon>Malvoideae</taxon>
        <taxon>Gossypium</taxon>
    </lineage>
</organism>
<dbReference type="InterPro" id="IPR038508">
    <property type="entry name" value="ArfGAP_dom_sf"/>
</dbReference>
<protein>
    <recommendedName>
        <fullName evidence="3">Arf-GAP domain-containing protein</fullName>
    </recommendedName>
</protein>
<dbReference type="Proteomes" id="UP000593560">
    <property type="component" value="Unassembled WGS sequence"/>
</dbReference>
<keyword evidence="5" id="KW-1185">Reference proteome</keyword>
<feature type="domain" description="Arf-GAP" evidence="3">
    <location>
        <begin position="12"/>
        <end position="86"/>
    </location>
</feature>
<keyword evidence="1" id="KW-0863">Zinc-finger</keyword>
<dbReference type="PANTHER" id="PTHR46085:SF9">
    <property type="entry name" value="MUCIN-5AC-LIKE"/>
    <property type="match status" value="1"/>
</dbReference>
<dbReference type="Gene3D" id="1.10.220.150">
    <property type="entry name" value="Arf GTPase activating protein"/>
    <property type="match status" value="1"/>
</dbReference>
<dbReference type="SUPFAM" id="SSF57863">
    <property type="entry name" value="ArfGap/RecO-like zinc finger"/>
    <property type="match status" value="1"/>
</dbReference>
<reference evidence="4 5" key="1">
    <citation type="journal article" date="2019" name="Genome Biol. Evol.">
        <title>Insights into the evolution of the New World diploid cottons (Gossypium, subgenus Houzingenia) based on genome sequencing.</title>
        <authorList>
            <person name="Grover C.E."/>
            <person name="Arick M.A. 2nd"/>
            <person name="Thrash A."/>
            <person name="Conover J.L."/>
            <person name="Sanders W.S."/>
            <person name="Peterson D.G."/>
            <person name="Frelichowski J.E."/>
            <person name="Scheffler J.A."/>
            <person name="Scheffler B.E."/>
            <person name="Wendel J.F."/>
        </authorList>
    </citation>
    <scope>NUCLEOTIDE SEQUENCE [LARGE SCALE GENOMIC DNA]</scope>
    <source>
        <strain evidence="4">0</strain>
        <tissue evidence="4">Leaf</tissue>
    </source>
</reference>
<dbReference type="GO" id="GO:0005096">
    <property type="term" value="F:GTPase activator activity"/>
    <property type="evidence" value="ECO:0007669"/>
    <property type="project" value="InterPro"/>
</dbReference>
<feature type="compositionally biased region" description="Basic and acidic residues" evidence="2">
    <location>
        <begin position="258"/>
        <end position="272"/>
    </location>
</feature>
<dbReference type="InterPro" id="IPR044820">
    <property type="entry name" value="AGD14-like"/>
</dbReference>
<gene>
    <name evidence="4" type="ORF">Gohar_010685</name>
</gene>
<dbReference type="InterPro" id="IPR037278">
    <property type="entry name" value="ARFGAP/RecO"/>
</dbReference>
<feature type="region of interest" description="Disordered" evidence="2">
    <location>
        <begin position="250"/>
        <end position="337"/>
    </location>
</feature>
<dbReference type="SMART" id="SM00105">
    <property type="entry name" value="ArfGap"/>
    <property type="match status" value="1"/>
</dbReference>
<evidence type="ECO:0000313" key="4">
    <source>
        <dbReference type="EMBL" id="MBA0800238.1"/>
    </source>
</evidence>
<keyword evidence="1" id="KW-0862">Zinc</keyword>
<dbReference type="InterPro" id="IPR001164">
    <property type="entry name" value="ArfGAP_dom"/>
</dbReference>
<dbReference type="OrthoDB" id="6036at2759"/>
<evidence type="ECO:0000256" key="2">
    <source>
        <dbReference type="SAM" id="MobiDB-lite"/>
    </source>
</evidence>
<evidence type="ECO:0000313" key="5">
    <source>
        <dbReference type="Proteomes" id="UP000593560"/>
    </source>
</evidence>
<feature type="compositionally biased region" description="Basic and acidic residues" evidence="2">
    <location>
        <begin position="398"/>
        <end position="409"/>
    </location>
</feature>
<dbReference type="GO" id="GO:0008270">
    <property type="term" value="F:zinc ion binding"/>
    <property type="evidence" value="ECO:0007669"/>
    <property type="project" value="UniProtKB-KW"/>
</dbReference>
<feature type="non-terminal residue" evidence="4">
    <location>
        <position position="1"/>
    </location>
</feature>